<keyword evidence="2" id="KW-1185">Reference proteome</keyword>
<dbReference type="EMBL" id="MG670586">
    <property type="protein sequence ID" value="AUG84858.1"/>
    <property type="molecule type" value="Genomic_DNA"/>
</dbReference>
<accession>A0A2H5BFW4</accession>
<dbReference type="Proteomes" id="UP000241261">
    <property type="component" value="Segment"/>
</dbReference>
<organism evidence="1 2">
    <name type="scientific">Microbacterium phage Dismas</name>
    <dbReference type="NCBI Taxonomy" id="2065199"/>
    <lineage>
        <taxon>Viruses</taxon>
        <taxon>Duplodnaviria</taxon>
        <taxon>Heunggongvirae</taxon>
        <taxon>Uroviricota</taxon>
        <taxon>Caudoviricetes</taxon>
        <taxon>Dismasvirus</taxon>
        <taxon>Dismasvirus dismas</taxon>
    </lineage>
</organism>
<gene>
    <name evidence="1" type="primary">61</name>
    <name evidence="1" type="ORF">PBI_DISMAS_61</name>
</gene>
<dbReference type="RefSeq" id="YP_009622122.1">
    <property type="nucleotide sequence ID" value="NC_042099.1"/>
</dbReference>
<proteinExistence type="predicted"/>
<name>A0A2H5BFW4_9CAUD</name>
<dbReference type="KEGG" id="vg:40098859"/>
<evidence type="ECO:0000313" key="1">
    <source>
        <dbReference type="EMBL" id="AUG84858.1"/>
    </source>
</evidence>
<dbReference type="GeneID" id="40098859"/>
<protein>
    <submittedName>
        <fullName evidence="1">Uncharacterized protein</fullName>
    </submittedName>
</protein>
<sequence length="68" mass="7280">MSAAKALKVPTPVGLRTHTFRRGTRAGTFGLIRPSRIGIARYGIRDLGWQDPSKYVSKAGAILKGALA</sequence>
<evidence type="ECO:0000313" key="2">
    <source>
        <dbReference type="Proteomes" id="UP000241261"/>
    </source>
</evidence>
<reference evidence="1 2" key="1">
    <citation type="submission" date="2017-12" db="EMBL/GenBank/DDBJ databases">
        <authorList>
            <person name="Tomczak R."/>
            <person name="Garlena R.A."/>
            <person name="Russell D.A."/>
            <person name="Pope W.H."/>
            <person name="Jacobs-Sera D."/>
            <person name="Hatfull G.F."/>
        </authorList>
    </citation>
    <scope>NUCLEOTIDE SEQUENCE [LARGE SCALE GENOMIC DNA]</scope>
</reference>